<proteinExistence type="predicted"/>
<evidence type="ECO:0000313" key="1">
    <source>
        <dbReference type="EMBL" id="CUN40821.1"/>
    </source>
</evidence>
<comment type="caution">
    <text evidence="1">The sequence shown here is derived from an EMBL/GenBank/DDBJ whole genome shotgun (WGS) entry which is preliminary data.</text>
</comment>
<evidence type="ECO:0000313" key="2">
    <source>
        <dbReference type="Proteomes" id="UP000095488"/>
    </source>
</evidence>
<dbReference type="Pfam" id="PF13365">
    <property type="entry name" value="Trypsin_2"/>
    <property type="match status" value="1"/>
</dbReference>
<sequence length="241" mass="26923">MVDKKEKYISDLTKKLINQGVQVMDGVSGKMGKRGSGVIVDNDGHIFTTYELVGELENLSPIVTLNTGEEIIGKVVYKNKNNNLAIIKINRIFDESLVANFGNENEAFIGSHVIVVRQIYKKDENIITLGNIINSMRQYKTLDIHYNAKVNGYIEEESKTVTPKGLIEILAETDKYACGAGVFDVKGNLIGMISKQLIDKCTNKESNVMSLATPVSIMKEIFSDYKIENLMINNMSINEYL</sequence>
<organism evidence="1 2">
    <name type="scientific">Sarcina ventriculi</name>
    <name type="common">Clostridium ventriculi</name>
    <dbReference type="NCBI Taxonomy" id="1267"/>
    <lineage>
        <taxon>Bacteria</taxon>
        <taxon>Bacillati</taxon>
        <taxon>Bacillota</taxon>
        <taxon>Clostridia</taxon>
        <taxon>Eubacteriales</taxon>
        <taxon>Clostridiaceae</taxon>
        <taxon>Sarcina</taxon>
    </lineage>
</organism>
<dbReference type="Proteomes" id="UP000095488">
    <property type="component" value="Unassembled WGS sequence"/>
</dbReference>
<dbReference type="SUPFAM" id="SSF50494">
    <property type="entry name" value="Trypsin-like serine proteases"/>
    <property type="match status" value="1"/>
</dbReference>
<accession>A0ABM9UIX9</accession>
<keyword evidence="2" id="KW-1185">Reference proteome</keyword>
<protein>
    <submittedName>
        <fullName evidence="1">Periplasmic serine peptidase DegS</fullName>
    </submittedName>
</protein>
<name>A0ABM9UIX9_SARVE</name>
<dbReference type="EMBL" id="CYZR01000001">
    <property type="protein sequence ID" value="CUN40821.1"/>
    <property type="molecule type" value="Genomic_DNA"/>
</dbReference>
<dbReference type="Gene3D" id="2.40.10.10">
    <property type="entry name" value="Trypsin-like serine proteases"/>
    <property type="match status" value="2"/>
</dbReference>
<dbReference type="RefSeq" id="WP_055256948.1">
    <property type="nucleotide sequence ID" value="NZ_CABIXL010000001.1"/>
</dbReference>
<reference evidence="1 2" key="1">
    <citation type="submission" date="2015-09" db="EMBL/GenBank/DDBJ databases">
        <authorList>
            <consortium name="Pathogen Informatics"/>
        </authorList>
    </citation>
    <scope>NUCLEOTIDE SEQUENCE [LARGE SCALE GENOMIC DNA]</scope>
    <source>
        <strain evidence="1 2">2789STDY5834858</strain>
    </source>
</reference>
<dbReference type="InterPro" id="IPR043504">
    <property type="entry name" value="Peptidase_S1_PA_chymotrypsin"/>
</dbReference>
<gene>
    <name evidence="1" type="ORF">ERS852473_00030</name>
</gene>
<dbReference type="InterPro" id="IPR009003">
    <property type="entry name" value="Peptidase_S1_PA"/>
</dbReference>